<evidence type="ECO:0000259" key="11">
    <source>
        <dbReference type="Pfam" id="PF20719"/>
    </source>
</evidence>
<dbReference type="OrthoDB" id="4139168at2759"/>
<evidence type="ECO:0000313" key="13">
    <source>
        <dbReference type="Proteomes" id="UP000769528"/>
    </source>
</evidence>
<evidence type="ECO:0000256" key="8">
    <source>
        <dbReference type="ARBA" id="ARBA00032015"/>
    </source>
</evidence>
<accession>A0A9P8Q171</accession>
<sequence length="915" mass="105301">MNNRGQNWSKNGIIAYSDLKDSKNLSFTNIESIDGGSTWSLAPKRSYSIRLNETSKINEISQLIWSSNGNDLSVIDNFGNLSIITLGLKKTNIGNNQNNNSTNNFINSCLEDLETIYQDYNINIHSKNSSMEILDFKWLNNEKPIIANSPAIKQSNGNYNYSVHQYKSYGCIHIVNNKSGFFLIRKNGLLELHYQTLNNSKLEFAKISIRLGVSINQNKIDQQNNNTDNVDNGNLIIENQWLSQAKITYLRDGHVIIVTYNPIDQYLKVYKILVNWGYNQQTNTLQPSLQVEILINEKFTKFDPKTNYLPLKIDQIKLIPPNFSTDTDLDILINFINQDDENVILCKYQITNKFKNLKLQKDDDDSNEIEGYYIFKLVEEIEIEEKILDISTQNFGFLLILILENKLGEVEIQTRSRKTLKLHDQINSICTLSDFGFKFPSIPISKSQKICLSPSFSGFVSLNNYNELEFFHGISKINSNEIFSQNNESLKTISVGISYLFSSACYLSLSADELIPLIQKILVDNPNYREEFITKLLKECHTSLNFSLDYPKDQIDKIIVSPPVQKLLSLQNSLAIFHQQQRINKRGSFETLSDAIIRSDTVLSNLGTINWFSDFLIFSIQELIKFNQDSTHKTVILSLILGKISRNLIIYSIAGIKRIENFLIKIEEHNNNYIKQNISNSNKNPSIDLIKEILTKSFDKLKLLKKFQTQFDQFETFLNSLEKLIQIPENSLNSLEKLEIEQYLILENKIPEFFFQNNQLMPKILELFQNTFVINNDNLSSIYLHDCQWLNLQIKENQLPTSIILKDNNLIKNSLRIDLNKKLVDDITKLKLIINPIILKNLKVCNRCGNITVSNPSHGTINEIFGSNYSYGDEYSIPGILNGVHSGNWMIAFQRSCTCGGFWGYFNRESENYII</sequence>
<comment type="function">
    <text evidence="9">Component of the Mediator complex, a coactivator involved in the regulated transcription of nearly all RNA polymerase II-dependent genes. Mediator functions as a bridge to convey information from gene-specific regulatory proteins to the basal RNA polymerase II transcription machinery. Mediator is recruited to promoters by direct interactions with regulatory proteins and serves as a scaffold for the assembly of a functional preinitiation complex with RNA polymerase II and the general transcription factors.</text>
</comment>
<evidence type="ECO:0000256" key="1">
    <source>
        <dbReference type="ARBA" id="ARBA00004123"/>
    </source>
</evidence>
<keyword evidence="4 9" id="KW-0805">Transcription regulation</keyword>
<comment type="subunit">
    <text evidence="9">Component of the Mediator complex.</text>
</comment>
<evidence type="ECO:0000256" key="9">
    <source>
        <dbReference type="RuleBase" id="RU364149"/>
    </source>
</evidence>
<evidence type="ECO:0000256" key="2">
    <source>
        <dbReference type="ARBA" id="ARBA00006543"/>
    </source>
</evidence>
<evidence type="ECO:0000256" key="7">
    <source>
        <dbReference type="ARBA" id="ARBA00023242"/>
    </source>
</evidence>
<dbReference type="Pfam" id="PF11635">
    <property type="entry name" value="Med16_N"/>
    <property type="match status" value="1"/>
</dbReference>
<evidence type="ECO:0000256" key="4">
    <source>
        <dbReference type="ARBA" id="ARBA00023015"/>
    </source>
</evidence>
<organism evidence="12 13">
    <name type="scientific">Wickerhamomyces mucosus</name>
    <dbReference type="NCBI Taxonomy" id="1378264"/>
    <lineage>
        <taxon>Eukaryota</taxon>
        <taxon>Fungi</taxon>
        <taxon>Dikarya</taxon>
        <taxon>Ascomycota</taxon>
        <taxon>Saccharomycotina</taxon>
        <taxon>Saccharomycetes</taxon>
        <taxon>Phaffomycetales</taxon>
        <taxon>Wickerhamomycetaceae</taxon>
        <taxon>Wickerhamomyces</taxon>
    </lineage>
</organism>
<reference evidence="12" key="1">
    <citation type="journal article" date="2021" name="Open Biol.">
        <title>Shared evolutionary footprints suggest mitochondrial oxidative damage underlies multiple complex I losses in fungi.</title>
        <authorList>
            <person name="Schikora-Tamarit M.A."/>
            <person name="Marcet-Houben M."/>
            <person name="Nosek J."/>
            <person name="Gabaldon T."/>
        </authorList>
    </citation>
    <scope>NUCLEOTIDE SEQUENCE</scope>
    <source>
        <strain evidence="12">CBS6341</strain>
    </source>
</reference>
<keyword evidence="13" id="KW-1185">Reference proteome</keyword>
<evidence type="ECO:0000256" key="3">
    <source>
        <dbReference type="ARBA" id="ARBA00019614"/>
    </source>
</evidence>
<dbReference type="GO" id="GO:0045893">
    <property type="term" value="P:positive regulation of DNA-templated transcription"/>
    <property type="evidence" value="ECO:0007669"/>
    <property type="project" value="TreeGrafter"/>
</dbReference>
<comment type="subcellular location">
    <subcellularLocation>
        <location evidence="1 9">Nucleus</location>
    </subcellularLocation>
</comment>
<evidence type="ECO:0000313" key="12">
    <source>
        <dbReference type="EMBL" id="KAH3680924.1"/>
    </source>
</evidence>
<dbReference type="Pfam" id="PF20719">
    <property type="entry name" value="Med16_C"/>
    <property type="match status" value="1"/>
</dbReference>
<dbReference type="GO" id="GO:0016592">
    <property type="term" value="C:mediator complex"/>
    <property type="evidence" value="ECO:0007669"/>
    <property type="project" value="InterPro"/>
</dbReference>
<comment type="similarity">
    <text evidence="2 9">Belongs to the Mediator complex subunit 16 family.</text>
</comment>
<dbReference type="InterPro" id="IPR021665">
    <property type="entry name" value="Mediator_Med16_N"/>
</dbReference>
<dbReference type="PANTHER" id="PTHR13224">
    <property type="entry name" value="THYROID HORMONE RECEPTOR-ASSOCIATED PROTEIN-RELATED"/>
    <property type="match status" value="1"/>
</dbReference>
<evidence type="ECO:0000256" key="6">
    <source>
        <dbReference type="ARBA" id="ARBA00023163"/>
    </source>
</evidence>
<keyword evidence="7 9" id="KW-0539">Nucleus</keyword>
<dbReference type="AlphaFoldDB" id="A0A9P8Q171"/>
<feature type="domain" description="Mediator complex subunit 16 C-terminal" evidence="11">
    <location>
        <begin position="773"/>
        <end position="903"/>
    </location>
</feature>
<name>A0A9P8Q171_9ASCO</name>
<gene>
    <name evidence="9" type="primary">MED16</name>
    <name evidence="12" type="ORF">WICMUC_000067</name>
</gene>
<reference evidence="12" key="2">
    <citation type="submission" date="2021-01" db="EMBL/GenBank/DDBJ databases">
        <authorList>
            <person name="Schikora-Tamarit M.A."/>
        </authorList>
    </citation>
    <scope>NUCLEOTIDE SEQUENCE</scope>
    <source>
        <strain evidence="12">CBS6341</strain>
    </source>
</reference>
<dbReference type="InterPro" id="IPR048339">
    <property type="entry name" value="Mediator_Med16_C"/>
</dbReference>
<evidence type="ECO:0000256" key="5">
    <source>
        <dbReference type="ARBA" id="ARBA00023159"/>
    </source>
</evidence>
<dbReference type="PANTHER" id="PTHR13224:SF6">
    <property type="entry name" value="MEDIATOR OF RNA POLYMERASE II TRANSCRIPTION SUBUNIT 16"/>
    <property type="match status" value="1"/>
</dbReference>
<comment type="caution">
    <text evidence="12">The sequence shown here is derived from an EMBL/GenBank/DDBJ whole genome shotgun (WGS) entry which is preliminary data.</text>
</comment>
<proteinExistence type="inferred from homology"/>
<keyword evidence="5 9" id="KW-0010">Activator</keyword>
<dbReference type="EMBL" id="JAEUBF010000026">
    <property type="protein sequence ID" value="KAH3680924.1"/>
    <property type="molecule type" value="Genomic_DNA"/>
</dbReference>
<keyword evidence="6 9" id="KW-0804">Transcription</keyword>
<dbReference type="Proteomes" id="UP000769528">
    <property type="component" value="Unassembled WGS sequence"/>
</dbReference>
<dbReference type="InterPro" id="IPR048338">
    <property type="entry name" value="Mediator_Med16"/>
</dbReference>
<evidence type="ECO:0000259" key="10">
    <source>
        <dbReference type="Pfam" id="PF11635"/>
    </source>
</evidence>
<protein>
    <recommendedName>
        <fullName evidence="3 9">Mediator of RNA polymerase II transcription subunit 16</fullName>
    </recommendedName>
    <alternativeName>
        <fullName evidence="8 9">Mediator complex subunit 16</fullName>
    </alternativeName>
</protein>
<feature type="domain" description="Mediator complex subunit Med16 N-terminal" evidence="10">
    <location>
        <begin position="125"/>
        <end position="442"/>
    </location>
</feature>